<dbReference type="Pfam" id="PF14052">
    <property type="entry name" value="Caps_assemb_Wzi"/>
    <property type="match status" value="1"/>
</dbReference>
<dbReference type="AlphaFoldDB" id="A0A1N6F4K9"/>
<keyword evidence="3" id="KW-1185">Reference proteome</keyword>
<evidence type="ECO:0000313" key="3">
    <source>
        <dbReference type="Proteomes" id="UP000185003"/>
    </source>
</evidence>
<dbReference type="STRING" id="536979.SAMN04488055_2009"/>
<dbReference type="OrthoDB" id="596512at2"/>
<feature type="signal peptide" evidence="1">
    <location>
        <begin position="1"/>
        <end position="20"/>
    </location>
</feature>
<dbReference type="InterPro" id="IPR038636">
    <property type="entry name" value="Wzi_sf"/>
</dbReference>
<dbReference type="RefSeq" id="WP_074239107.1">
    <property type="nucleotide sequence ID" value="NZ_FSRA01000001.1"/>
</dbReference>
<dbReference type="EMBL" id="FSRA01000001">
    <property type="protein sequence ID" value="SIN90144.1"/>
    <property type="molecule type" value="Genomic_DNA"/>
</dbReference>
<dbReference type="InterPro" id="IPR026950">
    <property type="entry name" value="Caps_assemb_Wzi"/>
</dbReference>
<dbReference type="Proteomes" id="UP000185003">
    <property type="component" value="Unassembled WGS sequence"/>
</dbReference>
<protein>
    <submittedName>
        <fullName evidence="2">Capsule assembly protein Wzi</fullName>
    </submittedName>
</protein>
<evidence type="ECO:0000256" key="1">
    <source>
        <dbReference type="SAM" id="SignalP"/>
    </source>
</evidence>
<proteinExistence type="predicted"/>
<gene>
    <name evidence="2" type="ORF">SAMN04488055_2009</name>
</gene>
<accession>A0A1N6F4K9</accession>
<evidence type="ECO:0000313" key="2">
    <source>
        <dbReference type="EMBL" id="SIN90144.1"/>
    </source>
</evidence>
<sequence>MQGTKLLIIFALLGVSRAQAQFTDSLEVKVGTTGTIASKDYQPLWLVSNRFGIISDRKADLSTHARISDIHLLNENFYIRYGLDLYNNNQFKDVFIQEGFLKAGYKKLEFRAGRYEERIGEVDKDLSSGSWGISGNARPIPKVGFALTDYADIPFTNGWLQFKGQISHGWMGEEQYIPGAFLHEKTIYVRIGKKQLKLYGGLQHYALWGGNRPDLPKIKSSFKDLWNVFIGKEGDDGTVNNPEYRPNRPGDHRGVLEGGITWENDNMQLHLYNQSMFETGQGITFKNTDRMLGFSYSNKNKLLKFTAEYLNTKQMNDFFPLNVRESYYNNGIYLTGWEYQDRIIGTPLFINRQRAQHYFNDIKPFDWSKPKDSISGKGWNIVNNRITGLHLGAMYMLGNSLKARTLLTYTKNHGNYLEPHFEPALTQWYTLQEVSWQTPLEPLTLTGGAAVDWGDLGNNAGFMLGVQWKFNLQQ</sequence>
<dbReference type="Gene3D" id="2.40.160.130">
    <property type="entry name" value="Capsule assembly protein Wzi"/>
    <property type="match status" value="1"/>
</dbReference>
<keyword evidence="1" id="KW-0732">Signal</keyword>
<feature type="chain" id="PRO_5012975208" evidence="1">
    <location>
        <begin position="21"/>
        <end position="474"/>
    </location>
</feature>
<reference evidence="2 3" key="1">
    <citation type="submission" date="2016-11" db="EMBL/GenBank/DDBJ databases">
        <authorList>
            <person name="Jaros S."/>
            <person name="Januszkiewicz K."/>
            <person name="Wedrychowicz H."/>
        </authorList>
    </citation>
    <scope>NUCLEOTIDE SEQUENCE [LARGE SCALE GENOMIC DNA]</scope>
    <source>
        <strain evidence="2 3">DSM 24787</strain>
    </source>
</reference>
<name>A0A1N6F4K9_9BACT</name>
<organism evidence="2 3">
    <name type="scientific">Chitinophaga niabensis</name>
    <dbReference type="NCBI Taxonomy" id="536979"/>
    <lineage>
        <taxon>Bacteria</taxon>
        <taxon>Pseudomonadati</taxon>
        <taxon>Bacteroidota</taxon>
        <taxon>Chitinophagia</taxon>
        <taxon>Chitinophagales</taxon>
        <taxon>Chitinophagaceae</taxon>
        <taxon>Chitinophaga</taxon>
    </lineage>
</organism>